<evidence type="ECO:0000259" key="6">
    <source>
        <dbReference type="Pfam" id="PF00578"/>
    </source>
</evidence>
<dbReference type="PANTHER" id="PTHR42852">
    <property type="entry name" value="THIOL:DISULFIDE INTERCHANGE PROTEIN DSBE"/>
    <property type="match status" value="1"/>
</dbReference>
<dbReference type="SUPFAM" id="SSF52833">
    <property type="entry name" value="Thioredoxin-like"/>
    <property type="match status" value="1"/>
</dbReference>
<dbReference type="GO" id="GO:0017004">
    <property type="term" value="P:cytochrome complex assembly"/>
    <property type="evidence" value="ECO:0007669"/>
    <property type="project" value="UniProtKB-KW"/>
</dbReference>
<keyword evidence="4" id="KW-0676">Redox-active center</keyword>
<name>A0A1G7XM17_9BACT</name>
<evidence type="ECO:0000256" key="1">
    <source>
        <dbReference type="ARBA" id="ARBA00004196"/>
    </source>
</evidence>
<evidence type="ECO:0000256" key="3">
    <source>
        <dbReference type="ARBA" id="ARBA00023157"/>
    </source>
</evidence>
<dbReference type="GO" id="GO:0030313">
    <property type="term" value="C:cell envelope"/>
    <property type="evidence" value="ECO:0007669"/>
    <property type="project" value="UniProtKB-SubCell"/>
</dbReference>
<evidence type="ECO:0000256" key="4">
    <source>
        <dbReference type="ARBA" id="ARBA00023284"/>
    </source>
</evidence>
<dbReference type="InterPro" id="IPR050553">
    <property type="entry name" value="Thioredoxin_ResA/DsbE_sf"/>
</dbReference>
<dbReference type="EMBL" id="FNCQ01000011">
    <property type="protein sequence ID" value="SDG85288.1"/>
    <property type="molecule type" value="Genomic_DNA"/>
</dbReference>
<dbReference type="AlphaFoldDB" id="A0A1G7XM17"/>
<dbReference type="PANTHER" id="PTHR42852:SF6">
    <property type="entry name" value="THIOL:DISULFIDE INTERCHANGE PROTEIN DSBE"/>
    <property type="match status" value="1"/>
</dbReference>
<gene>
    <name evidence="8" type="ORF">SAMN04487901_11111</name>
</gene>
<feature type="chain" id="PRO_5011529107" evidence="5">
    <location>
        <begin position="19"/>
        <end position="380"/>
    </location>
</feature>
<sequence length="380" mass="42701">MKKIAITALAALVFAACSDQKPTFTVEGTIDGVKDTTIYLYNNALSGAVKVDSAKIGEDGTFTLKGEAPKDPELYCINLGNQIIYVGIDSTETVTIHAKAPNIARDYEVEGSVNTQKIKELSLKQQDLRARVIAIQNNLDLNREQITVALQQLVDAYKVEIANDYIYENPASIYAYFALFQTLGGYNLFDRSNQQDVRAFAAVATSWDTFHPESERTKHLHNTTIKGMNDTRQQAAREMMAAEAATKVEATGLIELELPDVSGHTRTLTELNGKVVLLDFHMFGMKESAARILSLRDLYAKYHAQGLEIYQVGLDENEHFWKQQTESLPWICVYDPSAQSALHYNVQNVPEYFLIDRNSQLYKRSSQMKDVEAEIRALLR</sequence>
<feature type="domain" description="Alkyl hydroperoxide reductase subunit C/ Thiol specific antioxidant" evidence="6">
    <location>
        <begin position="255"/>
        <end position="361"/>
    </location>
</feature>
<keyword evidence="3" id="KW-1015">Disulfide bond</keyword>
<keyword evidence="2" id="KW-0201">Cytochrome c-type biogenesis</keyword>
<dbReference type="PROSITE" id="PS51257">
    <property type="entry name" value="PROKAR_LIPOPROTEIN"/>
    <property type="match status" value="1"/>
</dbReference>
<reference evidence="9" key="1">
    <citation type="submission" date="2016-10" db="EMBL/GenBank/DDBJ databases">
        <authorList>
            <person name="Varghese N."/>
            <person name="Submissions S."/>
        </authorList>
    </citation>
    <scope>NUCLEOTIDE SEQUENCE [LARGE SCALE GENOMIC DNA]</scope>
    <source>
        <strain evidence="9">BP1-148</strain>
    </source>
</reference>
<evidence type="ECO:0000256" key="2">
    <source>
        <dbReference type="ARBA" id="ARBA00022748"/>
    </source>
</evidence>
<keyword evidence="9" id="KW-1185">Reference proteome</keyword>
<dbReference type="InterPro" id="IPR025380">
    <property type="entry name" value="DUF4369"/>
</dbReference>
<dbReference type="Proteomes" id="UP000198779">
    <property type="component" value="Unassembled WGS sequence"/>
</dbReference>
<protein>
    <submittedName>
        <fullName evidence="8">Peroxiredoxin</fullName>
    </submittedName>
</protein>
<dbReference type="Gene3D" id="3.40.30.10">
    <property type="entry name" value="Glutaredoxin"/>
    <property type="match status" value="1"/>
</dbReference>
<evidence type="ECO:0000313" key="8">
    <source>
        <dbReference type="EMBL" id="SDG85288.1"/>
    </source>
</evidence>
<evidence type="ECO:0000313" key="9">
    <source>
        <dbReference type="Proteomes" id="UP000198779"/>
    </source>
</evidence>
<dbReference type="InterPro" id="IPR036249">
    <property type="entry name" value="Thioredoxin-like_sf"/>
</dbReference>
<dbReference type="Pfam" id="PF14289">
    <property type="entry name" value="DUF4369"/>
    <property type="match status" value="1"/>
</dbReference>
<dbReference type="CDD" id="cd02966">
    <property type="entry name" value="TlpA_like_family"/>
    <property type="match status" value="1"/>
</dbReference>
<dbReference type="STRING" id="645274.SAMN04487901_11111"/>
<feature type="domain" description="DUF4369" evidence="7">
    <location>
        <begin position="24"/>
        <end position="115"/>
    </location>
</feature>
<accession>A0A1G7XM17</accession>
<dbReference type="GO" id="GO:0016491">
    <property type="term" value="F:oxidoreductase activity"/>
    <property type="evidence" value="ECO:0007669"/>
    <property type="project" value="InterPro"/>
</dbReference>
<proteinExistence type="predicted"/>
<dbReference type="GO" id="GO:0016209">
    <property type="term" value="F:antioxidant activity"/>
    <property type="evidence" value="ECO:0007669"/>
    <property type="project" value="InterPro"/>
</dbReference>
<dbReference type="InterPro" id="IPR000866">
    <property type="entry name" value="AhpC/TSA"/>
</dbReference>
<dbReference type="Pfam" id="PF00578">
    <property type="entry name" value="AhpC-TSA"/>
    <property type="match status" value="1"/>
</dbReference>
<organism evidence="8 9">
    <name type="scientific">Prevotella communis</name>
    <dbReference type="NCBI Taxonomy" id="2913614"/>
    <lineage>
        <taxon>Bacteria</taxon>
        <taxon>Pseudomonadati</taxon>
        <taxon>Bacteroidota</taxon>
        <taxon>Bacteroidia</taxon>
        <taxon>Bacteroidales</taxon>
        <taxon>Prevotellaceae</taxon>
        <taxon>Prevotella</taxon>
    </lineage>
</organism>
<comment type="subcellular location">
    <subcellularLocation>
        <location evidence="1">Cell envelope</location>
    </subcellularLocation>
</comment>
<keyword evidence="5" id="KW-0732">Signal</keyword>
<feature type="signal peptide" evidence="5">
    <location>
        <begin position="1"/>
        <end position="18"/>
    </location>
</feature>
<dbReference type="RefSeq" id="WP_091818078.1">
    <property type="nucleotide sequence ID" value="NZ_FNCQ01000011.1"/>
</dbReference>
<evidence type="ECO:0000259" key="7">
    <source>
        <dbReference type="Pfam" id="PF14289"/>
    </source>
</evidence>
<evidence type="ECO:0000256" key="5">
    <source>
        <dbReference type="SAM" id="SignalP"/>
    </source>
</evidence>